<comment type="similarity">
    <text evidence="14 17">Belongs to the ABC transporter superfamily. UvrA family.</text>
</comment>
<keyword evidence="8 17" id="KW-0863">Zinc-finger</keyword>
<dbReference type="Gene3D" id="1.20.1580.10">
    <property type="entry name" value="ABC transporter ATPase like domain"/>
    <property type="match status" value="3"/>
</dbReference>
<dbReference type="PROSITE" id="PS50893">
    <property type="entry name" value="ABC_TRANSPORTER_2"/>
    <property type="match status" value="2"/>
</dbReference>
<evidence type="ECO:0000256" key="12">
    <source>
        <dbReference type="ARBA" id="ARBA00023125"/>
    </source>
</evidence>
<dbReference type="CDD" id="cd03270">
    <property type="entry name" value="ABC_UvrA_I"/>
    <property type="match status" value="1"/>
</dbReference>
<evidence type="ECO:0000256" key="16">
    <source>
        <dbReference type="ARBA" id="ARBA00042156"/>
    </source>
</evidence>
<evidence type="ECO:0000256" key="1">
    <source>
        <dbReference type="ARBA" id="ARBA00004496"/>
    </source>
</evidence>
<dbReference type="PANTHER" id="PTHR43152:SF3">
    <property type="entry name" value="UVRABC SYSTEM PROTEIN A"/>
    <property type="match status" value="1"/>
</dbReference>
<dbReference type="Pfam" id="PF17755">
    <property type="entry name" value="UvrA_DNA-bind"/>
    <property type="match status" value="1"/>
</dbReference>
<dbReference type="EMBL" id="VFRP01000001">
    <property type="protein sequence ID" value="TPE53801.1"/>
    <property type="molecule type" value="Genomic_DNA"/>
</dbReference>
<keyword evidence="10 17" id="KW-0067">ATP-binding</keyword>
<dbReference type="InterPro" id="IPR003439">
    <property type="entry name" value="ABC_transporter-like_ATP-bd"/>
</dbReference>
<dbReference type="FunFam" id="1.20.1580.10:FF:000002">
    <property type="entry name" value="UvrABC system protein A"/>
    <property type="match status" value="1"/>
</dbReference>
<dbReference type="CDD" id="cd03271">
    <property type="entry name" value="ABC_UvrA_II"/>
    <property type="match status" value="1"/>
</dbReference>
<dbReference type="OrthoDB" id="9809851at2"/>
<organism evidence="19 20">
    <name type="scientific">Amaricoccus solimangrovi</name>
    <dbReference type="NCBI Taxonomy" id="2589815"/>
    <lineage>
        <taxon>Bacteria</taxon>
        <taxon>Pseudomonadati</taxon>
        <taxon>Pseudomonadota</taxon>
        <taxon>Alphaproteobacteria</taxon>
        <taxon>Rhodobacterales</taxon>
        <taxon>Paracoccaceae</taxon>
        <taxon>Amaricoccus</taxon>
    </lineage>
</organism>
<keyword evidence="3 17" id="KW-0479">Metal-binding</keyword>
<evidence type="ECO:0000259" key="18">
    <source>
        <dbReference type="PROSITE" id="PS50893"/>
    </source>
</evidence>
<dbReference type="InterPro" id="IPR041102">
    <property type="entry name" value="UvrA_inter"/>
</dbReference>
<dbReference type="GO" id="GO:0006289">
    <property type="term" value="P:nucleotide-excision repair"/>
    <property type="evidence" value="ECO:0007669"/>
    <property type="project" value="UniProtKB-UniRule"/>
</dbReference>
<evidence type="ECO:0000256" key="13">
    <source>
        <dbReference type="ARBA" id="ARBA00023204"/>
    </source>
</evidence>
<reference evidence="19 20" key="1">
    <citation type="submission" date="2019-06" db="EMBL/GenBank/DDBJ databases">
        <title>A novel bacterium of genus Amaricoccus, isolated from marine sediment.</title>
        <authorList>
            <person name="Huang H."/>
            <person name="Mo K."/>
            <person name="Hu Y."/>
        </authorList>
    </citation>
    <scope>NUCLEOTIDE SEQUENCE [LARGE SCALE GENOMIC DNA]</scope>
    <source>
        <strain evidence="19 20">HB172011</strain>
    </source>
</reference>
<protein>
    <recommendedName>
        <fullName evidence="15 17">UvrABC system protein A</fullName>
        <shortName evidence="17">UvrA protein</shortName>
    </recommendedName>
    <alternativeName>
        <fullName evidence="16 17">Excinuclease ABC subunit A</fullName>
    </alternativeName>
</protein>
<keyword evidence="13 17" id="KW-0234">DNA repair</keyword>
<accession>A0A501X0Y7</accession>
<dbReference type="PROSITE" id="PS00211">
    <property type="entry name" value="ABC_TRANSPORTER_1"/>
    <property type="match status" value="2"/>
</dbReference>
<feature type="binding site" evidence="17">
    <location>
        <begin position="34"/>
        <end position="41"/>
    </location>
    <ligand>
        <name>ATP</name>
        <dbReference type="ChEBI" id="CHEBI:30616"/>
    </ligand>
</feature>
<dbReference type="Proteomes" id="UP000319255">
    <property type="component" value="Unassembled WGS sequence"/>
</dbReference>
<dbReference type="GO" id="GO:0005524">
    <property type="term" value="F:ATP binding"/>
    <property type="evidence" value="ECO:0007669"/>
    <property type="project" value="UniProtKB-UniRule"/>
</dbReference>
<gene>
    <name evidence="17 19" type="primary">uvrA</name>
    <name evidence="19" type="ORF">FJM51_01785</name>
</gene>
<feature type="domain" description="ABC transporter" evidence="18">
    <location>
        <begin position="619"/>
        <end position="947"/>
    </location>
</feature>
<dbReference type="InterPro" id="IPR027417">
    <property type="entry name" value="P-loop_NTPase"/>
</dbReference>
<dbReference type="Gene3D" id="3.30.190.20">
    <property type="match status" value="1"/>
</dbReference>
<dbReference type="GO" id="GO:0003677">
    <property type="term" value="F:DNA binding"/>
    <property type="evidence" value="ECO:0007669"/>
    <property type="project" value="UniProtKB-UniRule"/>
</dbReference>
<evidence type="ECO:0000256" key="14">
    <source>
        <dbReference type="ARBA" id="ARBA00038000"/>
    </source>
</evidence>
<evidence type="ECO:0000313" key="19">
    <source>
        <dbReference type="EMBL" id="TPE53801.1"/>
    </source>
</evidence>
<keyword evidence="20" id="KW-1185">Reference proteome</keyword>
<dbReference type="GO" id="GO:0016887">
    <property type="term" value="F:ATP hydrolysis activity"/>
    <property type="evidence" value="ECO:0007669"/>
    <property type="project" value="InterPro"/>
</dbReference>
<evidence type="ECO:0000256" key="7">
    <source>
        <dbReference type="ARBA" id="ARBA00022769"/>
    </source>
</evidence>
<comment type="subcellular location">
    <subcellularLocation>
        <location evidence="1 17">Cytoplasm</location>
    </subcellularLocation>
</comment>
<dbReference type="SUPFAM" id="SSF52540">
    <property type="entry name" value="P-loop containing nucleoside triphosphate hydrolases"/>
    <property type="match status" value="2"/>
</dbReference>
<dbReference type="GO" id="GO:0009380">
    <property type="term" value="C:excinuclease repair complex"/>
    <property type="evidence" value="ECO:0007669"/>
    <property type="project" value="InterPro"/>
</dbReference>
<dbReference type="InterPro" id="IPR041552">
    <property type="entry name" value="UvrA_DNA-bd"/>
</dbReference>
<dbReference type="PANTHER" id="PTHR43152">
    <property type="entry name" value="UVRABC SYSTEM PROTEIN A"/>
    <property type="match status" value="1"/>
</dbReference>
<evidence type="ECO:0000313" key="20">
    <source>
        <dbReference type="Proteomes" id="UP000319255"/>
    </source>
</evidence>
<keyword evidence="5 17" id="KW-0547">Nucleotide-binding</keyword>
<dbReference type="AlphaFoldDB" id="A0A501X0Y7"/>
<keyword evidence="4 17" id="KW-0677">Repeat</keyword>
<feature type="domain" description="ABC transporter" evidence="18">
    <location>
        <begin position="338"/>
        <end position="605"/>
    </location>
</feature>
<feature type="binding site" evidence="17">
    <location>
        <begin position="651"/>
        <end position="658"/>
    </location>
    <ligand>
        <name>ATP</name>
        <dbReference type="ChEBI" id="CHEBI:30616"/>
    </ligand>
</feature>
<comment type="subunit">
    <text evidence="17">Forms a heterotetramer with UvrB during the search for lesions.</text>
</comment>
<dbReference type="Pfam" id="PF17760">
    <property type="entry name" value="UvrA_inter"/>
    <property type="match status" value="1"/>
</dbReference>
<keyword evidence="6 17" id="KW-0227">DNA damage</keyword>
<keyword evidence="11 17" id="KW-0267">Excision nuclease</keyword>
<evidence type="ECO:0000256" key="10">
    <source>
        <dbReference type="ARBA" id="ARBA00022840"/>
    </source>
</evidence>
<comment type="caution">
    <text evidence="19">The sequence shown here is derived from an EMBL/GenBank/DDBJ whole genome shotgun (WGS) entry which is preliminary data.</text>
</comment>
<keyword evidence="7 17" id="KW-0228">DNA excision</keyword>
<evidence type="ECO:0000256" key="3">
    <source>
        <dbReference type="ARBA" id="ARBA00022723"/>
    </source>
</evidence>
<evidence type="ECO:0000256" key="2">
    <source>
        <dbReference type="ARBA" id="ARBA00022490"/>
    </source>
</evidence>
<evidence type="ECO:0000256" key="8">
    <source>
        <dbReference type="ARBA" id="ARBA00022771"/>
    </source>
</evidence>
<dbReference type="Gene3D" id="3.40.50.300">
    <property type="entry name" value="P-loop containing nucleotide triphosphate hydrolases"/>
    <property type="match status" value="3"/>
</dbReference>
<evidence type="ECO:0000256" key="17">
    <source>
        <dbReference type="HAMAP-Rule" id="MF_00205"/>
    </source>
</evidence>
<evidence type="ECO:0000256" key="9">
    <source>
        <dbReference type="ARBA" id="ARBA00022833"/>
    </source>
</evidence>
<dbReference type="GO" id="GO:0005737">
    <property type="term" value="C:cytoplasm"/>
    <property type="evidence" value="ECO:0007669"/>
    <property type="project" value="UniProtKB-SubCell"/>
</dbReference>
<keyword evidence="2 17" id="KW-0963">Cytoplasm</keyword>
<evidence type="ECO:0000256" key="11">
    <source>
        <dbReference type="ARBA" id="ARBA00022881"/>
    </source>
</evidence>
<sequence>MAEQKFIEIRGAREHNLKSIDLDIPRDELVVITGLSGSGKSSLAFDTIYAEGQRRYVESLSAYARQFLDMMRKPDVDHISGLSPAISIEQKTTSKNPRSTVGTVTEIYDYLRLLFARAGTPYSPATGLPIEAQQVSQMVDITMALPEGTRAYLLAPIVRDRKGEYRKEFQELLKKGFQRVKVNGEFHELDSPPTLDKKFRHNIDVVVDRLVVREGLETRLADSLRTALDLADGIAILETAPPPNDDGTTPEPERITFSENFACPVSGFTIPEIEPRLFSFNAPFGACPECDGLGVELFFDPRLIVPDESLPLLKGAIVPWSKGQSPYYRQTMEALAKHYGFDAKKRWRDLPEAARDVLLYGSKGEKITFRYDEGGRVYEIERTFEGVIPNMERRYRETDSSWSREEMERYQNNRPCGVCHGYRLKPEALAVKIAGIHVGQVVEKSIREALDWVETVPESLTAQKNEIARAILKEIRERLGFLVNVGLDYLTLARNAGTLSGGESQRIRLASQIGSGLTGVLYVLDEPSIGLHQRDNGRLLTTLKNLRDAGNTVIVVEHDEEAIREADHVFDMGPGAGVHGGEIIASGTPAEVAANPDSITGQYLTGAREIAVPAGRRKGNGKSVVVRNATGNNLRGVTAEFPLGTFTCVTGVSGGGKSTLTIETLFKTASMRLNGARQTPAPCDEVRGLENLDKVIDIDQSPIGRTPRSNPATYTGAFGPIRDWFAGLPEAKARGYKPGRFSFNVKGGRCEACQGDGVIKIEMHFLPDVYVTCETCQGKRYNRETLEVLFKGKSIADVLDMTVEDAEAFFSAVPSIRDKMTTLMRVGLGYIKVGQQATTLSGGEAQRVKLSKELARRSTGRTLYILDEPTTGLHFEDTKKLLDVLHELVEQGNTVVVIEHNLDVIKTADHIIDIGPEGGDGGGAVVGTGTPEQIAKIPASHTGHYLAPLLAARRVAAE</sequence>
<evidence type="ECO:0000256" key="4">
    <source>
        <dbReference type="ARBA" id="ARBA00022737"/>
    </source>
</evidence>
<dbReference type="HAMAP" id="MF_00205">
    <property type="entry name" value="UvrA"/>
    <property type="match status" value="1"/>
</dbReference>
<comment type="caution">
    <text evidence="17">Lacks conserved residue(s) required for the propagation of feature annotation.</text>
</comment>
<keyword evidence="12 17" id="KW-0238">DNA-binding</keyword>
<feature type="zinc finger region" description="C4-type" evidence="17">
    <location>
        <begin position="750"/>
        <end position="776"/>
    </location>
</feature>
<keyword evidence="19" id="KW-0378">Hydrolase</keyword>
<dbReference type="InterPro" id="IPR017871">
    <property type="entry name" value="ABC_transporter-like_CS"/>
</dbReference>
<dbReference type="NCBIfam" id="TIGR00630">
    <property type="entry name" value="uvra"/>
    <property type="match status" value="1"/>
</dbReference>
<dbReference type="GO" id="GO:0009432">
    <property type="term" value="P:SOS response"/>
    <property type="evidence" value="ECO:0007669"/>
    <property type="project" value="UniProtKB-UniRule"/>
</dbReference>
<name>A0A501X0Y7_9RHOB</name>
<evidence type="ECO:0000256" key="15">
    <source>
        <dbReference type="ARBA" id="ARBA00039316"/>
    </source>
</evidence>
<dbReference type="RefSeq" id="WP_140452380.1">
    <property type="nucleotide sequence ID" value="NZ_VFRP01000001.1"/>
</dbReference>
<keyword evidence="17" id="KW-0742">SOS response</keyword>
<dbReference type="NCBIfam" id="NF001503">
    <property type="entry name" value="PRK00349.1"/>
    <property type="match status" value="1"/>
</dbReference>
<dbReference type="Gene3D" id="1.10.8.280">
    <property type="entry name" value="ABC transporter ATPase domain-like"/>
    <property type="match status" value="1"/>
</dbReference>
<comment type="function">
    <text evidence="17">The UvrABC repair system catalyzes the recognition and processing of DNA lesions. UvrA is an ATPase and a DNA-binding protein. A damage recognition complex composed of 2 UvrA and 2 UvrB subunits scans DNA for abnormalities. When the presence of a lesion has been verified by UvrB, the UvrA molecules dissociate.</text>
</comment>
<proteinExistence type="inferred from homology"/>
<dbReference type="GO" id="GO:0009381">
    <property type="term" value="F:excinuclease ABC activity"/>
    <property type="evidence" value="ECO:0007669"/>
    <property type="project" value="UniProtKB-UniRule"/>
</dbReference>
<evidence type="ECO:0000256" key="5">
    <source>
        <dbReference type="ARBA" id="ARBA00022741"/>
    </source>
</evidence>
<dbReference type="InterPro" id="IPR004602">
    <property type="entry name" value="UvrA"/>
</dbReference>
<dbReference type="GO" id="GO:0008270">
    <property type="term" value="F:zinc ion binding"/>
    <property type="evidence" value="ECO:0007669"/>
    <property type="project" value="UniProtKB-UniRule"/>
</dbReference>
<keyword evidence="9 17" id="KW-0862">Zinc</keyword>
<evidence type="ECO:0000256" key="6">
    <source>
        <dbReference type="ARBA" id="ARBA00022763"/>
    </source>
</evidence>